<comment type="caution">
    <text evidence="1">The sequence shown here is derived from an EMBL/GenBank/DDBJ whole genome shotgun (WGS) entry which is preliminary data.</text>
</comment>
<gene>
    <name evidence="1" type="ORF">LCGC14_2555700</name>
</gene>
<reference evidence="1" key="1">
    <citation type="journal article" date="2015" name="Nature">
        <title>Complex archaea that bridge the gap between prokaryotes and eukaryotes.</title>
        <authorList>
            <person name="Spang A."/>
            <person name="Saw J.H."/>
            <person name="Jorgensen S.L."/>
            <person name="Zaremba-Niedzwiedzka K."/>
            <person name="Martijn J."/>
            <person name="Lind A.E."/>
            <person name="van Eijk R."/>
            <person name="Schleper C."/>
            <person name="Guy L."/>
            <person name="Ettema T.J."/>
        </authorList>
    </citation>
    <scope>NUCLEOTIDE SEQUENCE</scope>
</reference>
<dbReference type="AlphaFoldDB" id="A0A0F9AM38"/>
<sequence length="43" mass="4904">MTDLAPELEALYLLYGTSIPPLPRQPRIAQRTVRWDTTLDGYA</sequence>
<organism evidence="1">
    <name type="scientific">marine sediment metagenome</name>
    <dbReference type="NCBI Taxonomy" id="412755"/>
    <lineage>
        <taxon>unclassified sequences</taxon>
        <taxon>metagenomes</taxon>
        <taxon>ecological metagenomes</taxon>
    </lineage>
</organism>
<feature type="non-terminal residue" evidence="1">
    <location>
        <position position="43"/>
    </location>
</feature>
<accession>A0A0F9AM38</accession>
<evidence type="ECO:0000313" key="1">
    <source>
        <dbReference type="EMBL" id="KKL10455.1"/>
    </source>
</evidence>
<protein>
    <submittedName>
        <fullName evidence="1">Uncharacterized protein</fullName>
    </submittedName>
</protein>
<dbReference type="EMBL" id="LAZR01042056">
    <property type="protein sequence ID" value="KKL10455.1"/>
    <property type="molecule type" value="Genomic_DNA"/>
</dbReference>
<proteinExistence type="predicted"/>
<name>A0A0F9AM38_9ZZZZ</name>